<keyword evidence="3 9" id="KW-0217">Developmental protein</keyword>
<dbReference type="SMART" id="SM00097">
    <property type="entry name" value="WNT1"/>
    <property type="match status" value="1"/>
</dbReference>
<organism evidence="10 11">
    <name type="scientific">Solea senegalensis</name>
    <name type="common">Senegalese sole</name>
    <dbReference type="NCBI Taxonomy" id="28829"/>
    <lineage>
        <taxon>Eukaryota</taxon>
        <taxon>Metazoa</taxon>
        <taxon>Chordata</taxon>
        <taxon>Craniata</taxon>
        <taxon>Vertebrata</taxon>
        <taxon>Euteleostomi</taxon>
        <taxon>Actinopterygii</taxon>
        <taxon>Neopterygii</taxon>
        <taxon>Teleostei</taxon>
        <taxon>Neoteleostei</taxon>
        <taxon>Acanthomorphata</taxon>
        <taxon>Carangaria</taxon>
        <taxon>Pleuronectiformes</taxon>
        <taxon>Pleuronectoidei</taxon>
        <taxon>Soleidae</taxon>
        <taxon>Solea</taxon>
    </lineage>
</organism>
<dbReference type="CDD" id="cd19344">
    <property type="entry name" value="Wnt_Wnt16"/>
    <property type="match status" value="1"/>
</dbReference>
<comment type="caution">
    <text evidence="10">The sequence shown here is derived from an EMBL/GenBank/DDBJ whole genome shotgun (WGS) entry which is preliminary data.</text>
</comment>
<dbReference type="Pfam" id="PF00110">
    <property type="entry name" value="wnt"/>
    <property type="match status" value="1"/>
</dbReference>
<evidence type="ECO:0000256" key="2">
    <source>
        <dbReference type="ARBA" id="ARBA00005683"/>
    </source>
</evidence>
<dbReference type="PROSITE" id="PS00246">
    <property type="entry name" value="WNT1"/>
    <property type="match status" value="1"/>
</dbReference>
<keyword evidence="5" id="KW-0272">Extracellular matrix</keyword>
<keyword evidence="6 9" id="KW-0879">Wnt signaling pathway</keyword>
<comment type="subcellular location">
    <subcellularLocation>
        <location evidence="1 9">Secreted</location>
        <location evidence="1 9">Extracellular space</location>
        <location evidence="1 9">Extracellular matrix</location>
    </subcellularLocation>
</comment>
<dbReference type="PANTHER" id="PTHR12027:SF70">
    <property type="entry name" value="PROTEIN WNT-16"/>
    <property type="match status" value="1"/>
</dbReference>
<evidence type="ECO:0000256" key="8">
    <source>
        <dbReference type="ARBA" id="ARBA00023288"/>
    </source>
</evidence>
<dbReference type="PANTHER" id="PTHR12027">
    <property type="entry name" value="WNT RELATED"/>
    <property type="match status" value="1"/>
</dbReference>
<dbReference type="EMBL" id="JAGKHQ010000015">
    <property type="protein sequence ID" value="KAG7496661.1"/>
    <property type="molecule type" value="Genomic_DNA"/>
</dbReference>
<evidence type="ECO:0000256" key="5">
    <source>
        <dbReference type="ARBA" id="ARBA00022530"/>
    </source>
</evidence>
<evidence type="ECO:0000256" key="7">
    <source>
        <dbReference type="ARBA" id="ARBA00023157"/>
    </source>
</evidence>
<evidence type="ECO:0000256" key="9">
    <source>
        <dbReference type="RuleBase" id="RU003500"/>
    </source>
</evidence>
<comment type="function">
    <text evidence="9">Ligand for members of the frizzled family of seven transmembrane receptors.</text>
</comment>
<dbReference type="GO" id="GO:0060070">
    <property type="term" value="P:canonical Wnt signaling pathway"/>
    <property type="evidence" value="ECO:0007669"/>
    <property type="project" value="TreeGrafter"/>
</dbReference>
<dbReference type="Proteomes" id="UP000693946">
    <property type="component" value="Linkage Group LG3"/>
</dbReference>
<protein>
    <recommendedName>
        <fullName evidence="9">Protein Wnt</fullName>
    </recommendedName>
</protein>
<proteinExistence type="inferred from homology"/>
<dbReference type="GO" id="GO:0005109">
    <property type="term" value="F:frizzled binding"/>
    <property type="evidence" value="ECO:0007669"/>
    <property type="project" value="TreeGrafter"/>
</dbReference>
<evidence type="ECO:0000313" key="11">
    <source>
        <dbReference type="Proteomes" id="UP000693946"/>
    </source>
</evidence>
<dbReference type="GO" id="GO:0005125">
    <property type="term" value="F:cytokine activity"/>
    <property type="evidence" value="ECO:0007669"/>
    <property type="project" value="TreeGrafter"/>
</dbReference>
<evidence type="ECO:0000313" key="10">
    <source>
        <dbReference type="EMBL" id="KAG7496661.1"/>
    </source>
</evidence>
<evidence type="ECO:0000256" key="3">
    <source>
        <dbReference type="ARBA" id="ARBA00022473"/>
    </source>
</evidence>
<comment type="similarity">
    <text evidence="2 9">Belongs to the Wnt family.</text>
</comment>
<dbReference type="GO" id="GO:0030182">
    <property type="term" value="P:neuron differentiation"/>
    <property type="evidence" value="ECO:0007669"/>
    <property type="project" value="TreeGrafter"/>
</dbReference>
<accession>A0AAV6QT80</accession>
<dbReference type="InterPro" id="IPR018161">
    <property type="entry name" value="Wnt_CS"/>
</dbReference>
<dbReference type="InterPro" id="IPR005817">
    <property type="entry name" value="Wnt"/>
</dbReference>
<name>A0AAV6QT80_SOLSE</name>
<sequence>MEKEVMEIRISGVRHMCALILLLISACPLSCAGTWMWLGMTSAGALEKLSCANLPLSQRQRELCRKKPFLLPSIQDGARLAISECQNQFRHERWNCSTTNELSVFGHELTSGTKETAFIYAVMAAGLVHAVTRSCSQGNTTECGCDPKLRGGGGVAAEGWHWGGCSDHIQYGTWFSRKFIDNTVKNTSTTRGGYTLLAMNQHNTEAGRQAIDKTMSTDCRCHGVSGSCAVKTCWRTMAAFEHVGVYLKERYERSVQVLDRSKRKTRRKEQRHLPVDKHQLIFFNKSPNYCLEDRRRGVAGTRGRRCNRASPGPDGCNLLCCGRGYNTHVVRHVQRCECKFVWCCYVHCRRCESMNDMHTCK</sequence>
<keyword evidence="11" id="KW-1185">Reference proteome</keyword>
<dbReference type="GO" id="GO:0005615">
    <property type="term" value="C:extracellular space"/>
    <property type="evidence" value="ECO:0007669"/>
    <property type="project" value="TreeGrafter"/>
</dbReference>
<dbReference type="GO" id="GO:0045165">
    <property type="term" value="P:cell fate commitment"/>
    <property type="evidence" value="ECO:0007669"/>
    <property type="project" value="TreeGrafter"/>
</dbReference>
<reference evidence="10 11" key="1">
    <citation type="journal article" date="2021" name="Sci. Rep.">
        <title>Chromosome anchoring in Senegalese sole (Solea senegalensis) reveals sex-associated markers and genome rearrangements in flatfish.</title>
        <authorList>
            <person name="Guerrero-Cozar I."/>
            <person name="Gomez-Garrido J."/>
            <person name="Berbel C."/>
            <person name="Martinez-Blanch J.F."/>
            <person name="Alioto T."/>
            <person name="Claros M.G."/>
            <person name="Gagnaire P.A."/>
            <person name="Manchado M."/>
        </authorList>
    </citation>
    <scope>NUCLEOTIDE SEQUENCE [LARGE SCALE GENOMIC DNA]</scope>
    <source>
        <strain evidence="10">Sse05_10M</strain>
    </source>
</reference>
<keyword evidence="7" id="KW-1015">Disulfide bond</keyword>
<evidence type="ECO:0000256" key="1">
    <source>
        <dbReference type="ARBA" id="ARBA00004498"/>
    </source>
</evidence>
<keyword evidence="4" id="KW-0964">Secreted</keyword>
<dbReference type="FunFam" id="3.30.2460.20:FF:000001">
    <property type="entry name" value="Wnt homolog"/>
    <property type="match status" value="1"/>
</dbReference>
<gene>
    <name evidence="10" type="ORF">JOB18_022910</name>
</gene>
<dbReference type="PROSITE" id="PS51257">
    <property type="entry name" value="PROKAR_LIPOPROTEIN"/>
    <property type="match status" value="1"/>
</dbReference>
<evidence type="ECO:0000256" key="6">
    <source>
        <dbReference type="ARBA" id="ARBA00022687"/>
    </source>
</evidence>
<evidence type="ECO:0000256" key="4">
    <source>
        <dbReference type="ARBA" id="ARBA00022525"/>
    </source>
</evidence>
<dbReference type="AlphaFoldDB" id="A0AAV6QT80"/>
<keyword evidence="8" id="KW-0449">Lipoprotein</keyword>